<organism evidence="6 7">
    <name type="scientific">Plantactinospora siamensis</name>
    <dbReference type="NCBI Taxonomy" id="555372"/>
    <lineage>
        <taxon>Bacteria</taxon>
        <taxon>Bacillati</taxon>
        <taxon>Actinomycetota</taxon>
        <taxon>Actinomycetes</taxon>
        <taxon>Micromonosporales</taxon>
        <taxon>Micromonosporaceae</taxon>
        <taxon>Plantactinospora</taxon>
    </lineage>
</organism>
<keyword evidence="7" id="KW-1185">Reference proteome</keyword>
<proteinExistence type="predicted"/>
<sequence>MASLKARTSRAAALHRQAAATADAVGTALDAAPSPPPDDREQRDLADLLTAAAAALVPGWLGAPLTANSTHPLPDGDQPPRYVRIGTAEPLAGVCFPAVVPLLGAGHLVLDRDARDPRVAALLRALLLRLLAAAPAGSLLVRGIAGEGAAEVFAPFAPLADAGLLPPPATDRAGALTVLAEAERWVRPDRPGGRDRRRERVLLVVVAGLPEPVEPEDLARLRALAEGGVAAGLHLIVAGWPTEPANPAAASDRAASAPADTPTPAATPTPATAPTSPLAPTPAAASAPGLPAPAAAADRTDRAADRMDRAADRMDRAVVAERRTVAGPVGRVEPVVPVARVGPAVPAVRVDRSGRTPASDTAVRLATEPAARAGVLAPFPLSRTAGPAREDAARDQAAPPAAARNGMAGEQPAGDGRDTAAENGRARGARGRLAPPGMPAPVVPAGPATGPASRSTTAGSGLAEATMIEVRETYALVGDPPGASFGGRGPLPSSSGLNAPVLLDPDPPAELVDRVCRELARRFAVGCRPRLADLLPDGREYWTEDAGDGLTTVVGYDGDTPVTLRFAELTPHWLIAGRPGAGSSAFLANVLHGLCARYRPESLAIHLLSVRPGPAFGEFLPTGQDRSWLPHVRTAGVAADREYALTLLRELDAELDRRAVAFERAGATRLAGMPEPDRPPRVLCVIEGAPVLLAEPDRMGRETLRLLESVARRGRAYGVHLVLVGRSTELGVGAYPDALRGQFPVRVALPGGGDVLQPTNDSAAGLPVGTAVVNTAGGLGGPRGATRGHERTVGFPDPAADEADRNELRNRLWLARPVPEPPLVFDGAAAMTLDADPTYRAVLTAGSGPPVALLGRAVDATTGTATFALDDAPGRHLAVVGRSAAGAEVLAAAARSVSAAHPPGEARFVVAALVPEAETPAAELVAALRPRHEVLPTDAPGLAAALADGRPGYLVVFGMDAAGPADLPPEVTRTALRAGPARGMHLLSWWRRTRRLVELAGDGSLAEYVAGILLLDLPPIEAEYLLGREADWRPRPGRATLADRSTGDVRLIVPFGGGVR</sequence>
<evidence type="ECO:0000256" key="2">
    <source>
        <dbReference type="ARBA" id="ARBA00022840"/>
    </source>
</evidence>
<name>A0ABV6P4Z9_9ACTN</name>
<keyword evidence="2 3" id="KW-0067">ATP-binding</keyword>
<feature type="compositionally biased region" description="Low complexity" evidence="4">
    <location>
        <begin position="395"/>
        <end position="404"/>
    </location>
</feature>
<dbReference type="InterPro" id="IPR027417">
    <property type="entry name" value="P-loop_NTPase"/>
</dbReference>
<dbReference type="InterPro" id="IPR050206">
    <property type="entry name" value="FtsK/SpoIIIE/SftA"/>
</dbReference>
<evidence type="ECO:0000256" key="4">
    <source>
        <dbReference type="SAM" id="MobiDB-lite"/>
    </source>
</evidence>
<dbReference type="EMBL" id="JBHLUE010000032">
    <property type="protein sequence ID" value="MFC0568107.1"/>
    <property type="molecule type" value="Genomic_DNA"/>
</dbReference>
<gene>
    <name evidence="6" type="ORF">ACFFHU_28675</name>
</gene>
<evidence type="ECO:0000256" key="3">
    <source>
        <dbReference type="PROSITE-ProRule" id="PRU00289"/>
    </source>
</evidence>
<dbReference type="InterPro" id="IPR002543">
    <property type="entry name" value="FtsK_dom"/>
</dbReference>
<dbReference type="PANTHER" id="PTHR22683">
    <property type="entry name" value="SPORULATION PROTEIN RELATED"/>
    <property type="match status" value="1"/>
</dbReference>
<reference evidence="6 7" key="1">
    <citation type="submission" date="2024-09" db="EMBL/GenBank/DDBJ databases">
        <authorList>
            <person name="Sun Q."/>
            <person name="Mori K."/>
        </authorList>
    </citation>
    <scope>NUCLEOTIDE SEQUENCE [LARGE SCALE GENOMIC DNA]</scope>
    <source>
        <strain evidence="6 7">TBRC 2205</strain>
    </source>
</reference>
<feature type="compositionally biased region" description="Low complexity" evidence="4">
    <location>
        <begin position="245"/>
        <end position="297"/>
    </location>
</feature>
<feature type="compositionally biased region" description="Basic and acidic residues" evidence="4">
    <location>
        <begin position="298"/>
        <end position="315"/>
    </location>
</feature>
<accession>A0ABV6P4Z9</accession>
<dbReference type="PROSITE" id="PS50901">
    <property type="entry name" value="FTSK"/>
    <property type="match status" value="1"/>
</dbReference>
<keyword evidence="1 3" id="KW-0547">Nucleotide-binding</keyword>
<evidence type="ECO:0000256" key="1">
    <source>
        <dbReference type="ARBA" id="ARBA00022741"/>
    </source>
</evidence>
<evidence type="ECO:0000313" key="6">
    <source>
        <dbReference type="EMBL" id="MFC0568107.1"/>
    </source>
</evidence>
<dbReference type="Pfam" id="PF01580">
    <property type="entry name" value="FtsK_SpoIIIE"/>
    <property type="match status" value="1"/>
</dbReference>
<evidence type="ECO:0000313" key="7">
    <source>
        <dbReference type="Proteomes" id="UP001589894"/>
    </source>
</evidence>
<dbReference type="RefSeq" id="WP_377343560.1">
    <property type="nucleotide sequence ID" value="NZ_JBHLUE010000032.1"/>
</dbReference>
<evidence type="ECO:0000259" key="5">
    <source>
        <dbReference type="PROSITE" id="PS50901"/>
    </source>
</evidence>
<feature type="region of interest" description="Disordered" evidence="4">
    <location>
        <begin position="779"/>
        <end position="801"/>
    </location>
</feature>
<feature type="region of interest" description="Disordered" evidence="4">
    <location>
        <begin position="377"/>
        <end position="459"/>
    </location>
</feature>
<comment type="caution">
    <text evidence="6">The sequence shown here is derived from an EMBL/GenBank/DDBJ whole genome shotgun (WGS) entry which is preliminary data.</text>
</comment>
<protein>
    <submittedName>
        <fullName evidence="6">FtsK/SpoIIIE domain-containing protein</fullName>
    </submittedName>
</protein>
<dbReference type="SUPFAM" id="SSF52540">
    <property type="entry name" value="P-loop containing nucleoside triphosphate hydrolases"/>
    <property type="match status" value="1"/>
</dbReference>
<dbReference type="PANTHER" id="PTHR22683:SF41">
    <property type="entry name" value="DNA TRANSLOCASE FTSK"/>
    <property type="match status" value="1"/>
</dbReference>
<dbReference type="Gene3D" id="3.40.50.300">
    <property type="entry name" value="P-loop containing nucleotide triphosphate hydrolases"/>
    <property type="match status" value="1"/>
</dbReference>
<feature type="region of interest" description="Disordered" evidence="4">
    <location>
        <begin position="245"/>
        <end position="315"/>
    </location>
</feature>
<feature type="binding site" evidence="3">
    <location>
        <begin position="577"/>
        <end position="584"/>
    </location>
    <ligand>
        <name>ATP</name>
        <dbReference type="ChEBI" id="CHEBI:30616"/>
    </ligand>
</feature>
<dbReference type="Proteomes" id="UP001589894">
    <property type="component" value="Unassembled WGS sequence"/>
</dbReference>
<feature type="domain" description="FtsK" evidence="5">
    <location>
        <begin position="559"/>
        <end position="758"/>
    </location>
</feature>